<sequence length="114" mass="12802">MVMAPTACIPAEICMTKHSQDKSDFNYNHNLSQISNNGGDDLSQSRLAAKDLVMDVLKKRAGEVNTDRCAPGDEDAFYVADMGEVYRQHLRWKMNLSRVRPFYGRFGSGADHAF</sequence>
<dbReference type="Gene3D" id="2.40.37.10">
    <property type="entry name" value="Lyase, Ornithine Decarboxylase, Chain A, domain 1"/>
    <property type="match status" value="1"/>
</dbReference>
<evidence type="ECO:0000313" key="1">
    <source>
        <dbReference type="EMBL" id="GMG23810.1"/>
    </source>
</evidence>
<dbReference type="GO" id="GO:0003824">
    <property type="term" value="F:catalytic activity"/>
    <property type="evidence" value="ECO:0007669"/>
    <property type="project" value="InterPro"/>
</dbReference>
<dbReference type="AlphaFoldDB" id="A0AAN5BT70"/>
<accession>A0AAN5BT70</accession>
<evidence type="ECO:0000313" key="2">
    <source>
        <dbReference type="Proteomes" id="UP001165205"/>
    </source>
</evidence>
<gene>
    <name evidence="1" type="ORF">Aory04_000118300</name>
</gene>
<comment type="caution">
    <text evidence="1">The sequence shown here is derived from an EMBL/GenBank/DDBJ whole genome shotgun (WGS) entry which is preliminary data.</text>
</comment>
<protein>
    <submittedName>
        <fullName evidence="1">Unnamed protein product</fullName>
    </submittedName>
</protein>
<proteinExistence type="predicted"/>
<dbReference type="InterPro" id="IPR029066">
    <property type="entry name" value="PLP-binding_barrel"/>
</dbReference>
<dbReference type="InterPro" id="IPR009006">
    <property type="entry name" value="Ala_racemase/Decarboxylase_C"/>
</dbReference>
<name>A0AAN5BT70_ASPOZ</name>
<dbReference type="EMBL" id="BSYA01000007">
    <property type="protein sequence ID" value="GMG23810.1"/>
    <property type="molecule type" value="Genomic_DNA"/>
</dbReference>
<dbReference type="Proteomes" id="UP001165205">
    <property type="component" value="Unassembled WGS sequence"/>
</dbReference>
<reference evidence="1" key="1">
    <citation type="submission" date="2023-04" db="EMBL/GenBank/DDBJ databases">
        <title>Aspergillus oryzae NBRC 4228.</title>
        <authorList>
            <person name="Ichikawa N."/>
            <person name="Sato H."/>
            <person name="Tonouchi N."/>
        </authorList>
    </citation>
    <scope>NUCLEOTIDE SEQUENCE</scope>
    <source>
        <strain evidence="1">NBRC 4228</strain>
    </source>
</reference>
<dbReference type="Gene3D" id="3.20.20.10">
    <property type="entry name" value="Alanine racemase"/>
    <property type="match status" value="1"/>
</dbReference>
<organism evidence="1 2">
    <name type="scientific">Aspergillus oryzae</name>
    <name type="common">Yellow koji mold</name>
    <dbReference type="NCBI Taxonomy" id="5062"/>
    <lineage>
        <taxon>Eukaryota</taxon>
        <taxon>Fungi</taxon>
        <taxon>Dikarya</taxon>
        <taxon>Ascomycota</taxon>
        <taxon>Pezizomycotina</taxon>
        <taxon>Eurotiomycetes</taxon>
        <taxon>Eurotiomycetidae</taxon>
        <taxon>Eurotiales</taxon>
        <taxon>Aspergillaceae</taxon>
        <taxon>Aspergillus</taxon>
        <taxon>Aspergillus subgen. Circumdati</taxon>
    </lineage>
</organism>